<name>A0A557SYR0_9ARCH</name>
<feature type="compositionally biased region" description="Basic residues" evidence="1">
    <location>
        <begin position="1"/>
        <end position="18"/>
    </location>
</feature>
<dbReference type="CDD" id="cd00085">
    <property type="entry name" value="HNHc"/>
    <property type="match status" value="1"/>
</dbReference>
<reference evidence="3 4" key="1">
    <citation type="journal article" date="2019" name="Front. Microbiol.">
        <title>Ammonia Oxidation by the Arctic Terrestrial Thaumarchaeote Candidatus Nitrosocosmicus arcticus Is Stimulated by Increasing Temperatures.</title>
        <authorList>
            <person name="Alves R.J.E."/>
            <person name="Kerou M."/>
            <person name="Zappe A."/>
            <person name="Bittner R."/>
            <person name="Abby S.S."/>
            <person name="Schmidt H.A."/>
            <person name="Pfeifer K."/>
            <person name="Schleper C."/>
        </authorList>
    </citation>
    <scope>NUCLEOTIDE SEQUENCE [LARGE SCALE GENOMIC DNA]</scope>
    <source>
        <strain evidence="3 4">Kfb</strain>
    </source>
</reference>
<evidence type="ECO:0000313" key="4">
    <source>
        <dbReference type="Proteomes" id="UP000315289"/>
    </source>
</evidence>
<feature type="domain" description="HNH nuclease" evidence="2">
    <location>
        <begin position="112"/>
        <end position="193"/>
    </location>
</feature>
<evidence type="ECO:0000259" key="2">
    <source>
        <dbReference type="SMART" id="SM00507"/>
    </source>
</evidence>
<sequence length="213" mass="25265">MIVKKRKRKLKQSKKSRGGTRTSLNAIKTDGKLDDGQGNSIHLSVIKKEESKKFLKLIVYINEFDRINEEGKLKCRNNNCENLVCKPFRKYCSGKCSKEFTKWYNKNFYWRNIRNSILKRDDFTCQMCGLKLNKKKRHNKKIENWLECDHIIPKSYYSFLGYNFDTLENKVRTVLEFLHNENNLRTLCYQCHKEVTVNNFKTKSLLIDTNGDG</sequence>
<dbReference type="InterPro" id="IPR003615">
    <property type="entry name" value="HNH_nuc"/>
</dbReference>
<dbReference type="EMBL" id="VOAH01000001">
    <property type="protein sequence ID" value="TVP41736.1"/>
    <property type="molecule type" value="Genomic_DNA"/>
</dbReference>
<dbReference type="Proteomes" id="UP000315289">
    <property type="component" value="Unassembled WGS sequence"/>
</dbReference>
<dbReference type="AlphaFoldDB" id="A0A557SYR0"/>
<dbReference type="OrthoDB" id="11472at2157"/>
<dbReference type="SMART" id="SM00507">
    <property type="entry name" value="HNHc"/>
    <property type="match status" value="1"/>
</dbReference>
<keyword evidence="4" id="KW-1185">Reference proteome</keyword>
<organism evidence="3 4">
    <name type="scientific">Candidatus Nitrosocosmicus arcticus</name>
    <dbReference type="NCBI Taxonomy" id="2035267"/>
    <lineage>
        <taxon>Archaea</taxon>
        <taxon>Nitrososphaerota</taxon>
        <taxon>Nitrososphaeria</taxon>
        <taxon>Nitrososphaerales</taxon>
        <taxon>Nitrososphaeraceae</taxon>
        <taxon>Candidatus Nitrosocosmicus</taxon>
    </lineage>
</organism>
<dbReference type="Gene3D" id="1.10.30.50">
    <property type="match status" value="1"/>
</dbReference>
<comment type="caution">
    <text evidence="3">The sequence shown here is derived from an EMBL/GenBank/DDBJ whole genome shotgun (WGS) entry which is preliminary data.</text>
</comment>
<dbReference type="RefSeq" id="WP_144728319.1">
    <property type="nucleotide sequence ID" value="NZ_ML675578.1"/>
</dbReference>
<evidence type="ECO:0000256" key="1">
    <source>
        <dbReference type="SAM" id="MobiDB-lite"/>
    </source>
</evidence>
<evidence type="ECO:0000313" key="3">
    <source>
        <dbReference type="EMBL" id="TVP41736.1"/>
    </source>
</evidence>
<gene>
    <name evidence="3" type="ORF">NARC_10142</name>
</gene>
<protein>
    <recommendedName>
        <fullName evidence="2">HNH nuclease domain-containing protein</fullName>
    </recommendedName>
</protein>
<accession>A0A557SYR0</accession>
<proteinExistence type="predicted"/>
<feature type="region of interest" description="Disordered" evidence="1">
    <location>
        <begin position="1"/>
        <end position="23"/>
    </location>
</feature>